<protein>
    <submittedName>
        <fullName evidence="1">Uncharacterized protein</fullName>
    </submittedName>
</protein>
<reference evidence="1" key="2">
    <citation type="submission" date="2020-11" db="EMBL/GenBank/DDBJ databases">
        <authorList>
            <person name="McCartney M.A."/>
            <person name="Auch B."/>
            <person name="Kono T."/>
            <person name="Mallez S."/>
            <person name="Becker A."/>
            <person name="Gohl D.M."/>
            <person name="Silverstein K.A.T."/>
            <person name="Koren S."/>
            <person name="Bechman K.B."/>
            <person name="Herman A."/>
            <person name="Abrahante J.E."/>
            <person name="Garbe J."/>
        </authorList>
    </citation>
    <scope>NUCLEOTIDE SEQUENCE</scope>
    <source>
        <strain evidence="1">Duluth1</strain>
        <tissue evidence="1">Whole animal</tissue>
    </source>
</reference>
<comment type="caution">
    <text evidence="1">The sequence shown here is derived from an EMBL/GenBank/DDBJ whole genome shotgun (WGS) entry which is preliminary data.</text>
</comment>
<name>A0A9D3YUJ7_DREPO</name>
<gene>
    <name evidence="1" type="ORF">DPMN_080455</name>
</gene>
<sequence>MDLSGGILMQSIQLALVKTQRTKLATIVDEVVIGYHYLPRNMEFVPSIRGVNNQ</sequence>
<evidence type="ECO:0000313" key="1">
    <source>
        <dbReference type="EMBL" id="KAH3705385.1"/>
    </source>
</evidence>
<dbReference type="EMBL" id="JAIWYP010000015">
    <property type="protein sequence ID" value="KAH3705385.1"/>
    <property type="molecule type" value="Genomic_DNA"/>
</dbReference>
<accession>A0A9D3YUJ7</accession>
<organism evidence="1 2">
    <name type="scientific">Dreissena polymorpha</name>
    <name type="common">Zebra mussel</name>
    <name type="synonym">Mytilus polymorpha</name>
    <dbReference type="NCBI Taxonomy" id="45954"/>
    <lineage>
        <taxon>Eukaryota</taxon>
        <taxon>Metazoa</taxon>
        <taxon>Spiralia</taxon>
        <taxon>Lophotrochozoa</taxon>
        <taxon>Mollusca</taxon>
        <taxon>Bivalvia</taxon>
        <taxon>Autobranchia</taxon>
        <taxon>Heteroconchia</taxon>
        <taxon>Euheterodonta</taxon>
        <taxon>Imparidentia</taxon>
        <taxon>Neoheterodontei</taxon>
        <taxon>Myida</taxon>
        <taxon>Dreissenoidea</taxon>
        <taxon>Dreissenidae</taxon>
        <taxon>Dreissena</taxon>
    </lineage>
</organism>
<keyword evidence="2" id="KW-1185">Reference proteome</keyword>
<dbReference type="AlphaFoldDB" id="A0A9D3YUJ7"/>
<dbReference type="Proteomes" id="UP000828390">
    <property type="component" value="Unassembled WGS sequence"/>
</dbReference>
<reference evidence="1" key="1">
    <citation type="journal article" date="2019" name="bioRxiv">
        <title>The Genome of the Zebra Mussel, Dreissena polymorpha: A Resource for Invasive Species Research.</title>
        <authorList>
            <person name="McCartney M.A."/>
            <person name="Auch B."/>
            <person name="Kono T."/>
            <person name="Mallez S."/>
            <person name="Zhang Y."/>
            <person name="Obille A."/>
            <person name="Becker A."/>
            <person name="Abrahante J.E."/>
            <person name="Garbe J."/>
            <person name="Badalamenti J.P."/>
            <person name="Herman A."/>
            <person name="Mangelson H."/>
            <person name="Liachko I."/>
            <person name="Sullivan S."/>
            <person name="Sone E.D."/>
            <person name="Koren S."/>
            <person name="Silverstein K.A.T."/>
            <person name="Beckman K.B."/>
            <person name="Gohl D.M."/>
        </authorList>
    </citation>
    <scope>NUCLEOTIDE SEQUENCE</scope>
    <source>
        <strain evidence="1">Duluth1</strain>
        <tissue evidence="1">Whole animal</tissue>
    </source>
</reference>
<proteinExistence type="predicted"/>
<evidence type="ECO:0000313" key="2">
    <source>
        <dbReference type="Proteomes" id="UP000828390"/>
    </source>
</evidence>